<keyword evidence="3" id="KW-0547">Nucleotide-binding</keyword>
<feature type="compositionally biased region" description="Acidic residues" evidence="1">
    <location>
        <begin position="64"/>
        <end position="77"/>
    </location>
</feature>
<feature type="domain" description="Helicase C-terminal" evidence="2">
    <location>
        <begin position="766"/>
        <end position="928"/>
    </location>
</feature>
<dbReference type="Pfam" id="PF00271">
    <property type="entry name" value="Helicase_C"/>
    <property type="match status" value="1"/>
</dbReference>
<dbReference type="Proteomes" id="UP000622547">
    <property type="component" value="Unassembled WGS sequence"/>
</dbReference>
<name>A0A8J3XD92_9ACTN</name>
<dbReference type="SMART" id="SM00490">
    <property type="entry name" value="HELICc"/>
    <property type="match status" value="1"/>
</dbReference>
<dbReference type="SUPFAM" id="SSF52540">
    <property type="entry name" value="P-loop containing nucleoside triphosphate hydrolases"/>
    <property type="match status" value="2"/>
</dbReference>
<dbReference type="Gene3D" id="3.40.50.300">
    <property type="entry name" value="P-loop containing nucleotide triphosphate hydrolases"/>
    <property type="match status" value="1"/>
</dbReference>
<keyword evidence="3" id="KW-0347">Helicase</keyword>
<evidence type="ECO:0000256" key="1">
    <source>
        <dbReference type="SAM" id="MobiDB-lite"/>
    </source>
</evidence>
<feature type="region of interest" description="Disordered" evidence="1">
    <location>
        <begin position="62"/>
        <end position="88"/>
    </location>
</feature>
<dbReference type="CDD" id="cd18785">
    <property type="entry name" value="SF2_C"/>
    <property type="match status" value="1"/>
</dbReference>
<dbReference type="AlphaFoldDB" id="A0A8J3XD92"/>
<keyword evidence="3" id="KW-0378">Hydrolase</keyword>
<evidence type="ECO:0000313" key="3">
    <source>
        <dbReference type="EMBL" id="GII37027.1"/>
    </source>
</evidence>
<protein>
    <submittedName>
        <fullName evidence="3">DNA helicase</fullName>
    </submittedName>
</protein>
<dbReference type="GO" id="GO:0004386">
    <property type="term" value="F:helicase activity"/>
    <property type="evidence" value="ECO:0007669"/>
    <property type="project" value="UniProtKB-KW"/>
</dbReference>
<keyword evidence="3" id="KW-0067">ATP-binding</keyword>
<keyword evidence="4" id="KW-1185">Reference proteome</keyword>
<dbReference type="PROSITE" id="PS51194">
    <property type="entry name" value="HELICASE_CTER"/>
    <property type="match status" value="1"/>
</dbReference>
<evidence type="ECO:0000313" key="4">
    <source>
        <dbReference type="Proteomes" id="UP000622547"/>
    </source>
</evidence>
<proteinExistence type="predicted"/>
<accession>A0A8J3XD92</accession>
<dbReference type="InterPro" id="IPR001650">
    <property type="entry name" value="Helicase_C-like"/>
</dbReference>
<reference evidence="3 4" key="1">
    <citation type="submission" date="2021-01" db="EMBL/GenBank/DDBJ databases">
        <title>Whole genome shotgun sequence of Planotetraspora phitsanulokensis NBRC 104273.</title>
        <authorList>
            <person name="Komaki H."/>
            <person name="Tamura T."/>
        </authorList>
    </citation>
    <scope>NUCLEOTIDE SEQUENCE [LARGE SCALE GENOMIC DNA]</scope>
    <source>
        <strain evidence="3 4">NBRC 104273</strain>
    </source>
</reference>
<gene>
    <name evidence="3" type="ORF">Pph01_20300</name>
</gene>
<comment type="caution">
    <text evidence="3">The sequence shown here is derived from an EMBL/GenBank/DDBJ whole genome shotgun (WGS) entry which is preliminary data.</text>
</comment>
<dbReference type="InterPro" id="IPR027417">
    <property type="entry name" value="P-loop_NTPase"/>
</dbReference>
<dbReference type="EMBL" id="BOOP01000008">
    <property type="protein sequence ID" value="GII37027.1"/>
    <property type="molecule type" value="Genomic_DNA"/>
</dbReference>
<evidence type="ECO:0000259" key="2">
    <source>
        <dbReference type="PROSITE" id="PS51194"/>
    </source>
</evidence>
<sequence>MTVGAAGDPTALRASFVDYLRQQLVGPVGGDREVLTDPPDRRYLMGTLYPREAAFQDVATLDGESPDEQTDSDDGGDEGQAAQDPVSDAGAWLPSSLGLSFFTDATDIRIRCWGGTYSMARLNDRRQWTRDPLRVEEHRLPDDSLSVFSGRGEVRVRRRPYGRGHLITVALVNSHVSSNNSRDWAHMLFQVGLEVRAEDGQVLEYPSVRLSSQDEEEQELRLQYRHAKTYSIGHGCATKIVSGDESGSVTAIATEVMPEESVASVRASGPQDLAVLSLAKLSDPALGPTELADSLSDFVRGYRSWFEGQVAAAAGLESWGRAPAQRILERIDRAIRRMERGIVCLVDDQESKAFEAFRLANRAMALQMRRSEADLGGARRRRGEAVAQVAEPNLRDYRWRPFQLAYFLMVVEGLVREDHPDREVVDLIWFPTGGGKTEAYLFVAAFEIILRRLSHGEAGGGTTVISRYTLSLLTTQQFQRAASIICALEYLRRGLDTAFSPALGEEPITIGLWVGEATTPNKYSGDSGAEEALQQLLGMSKPDDRFLLERCPWCGTEIVPRSKSQRSDYGIKATSSSFRFHCTNDGCAFSEVLPVSVVDDHLYEFPPTFLLGTVDKFARLAWERRAGALFSSNGRRRPSLIIQDELHLLSGPLGTTVGLYEAAISELCAWDGIRPKIIASTATIRRAGDQVRGLYGRPVQLFPPAGLDARYSYFSEPDPTRAGRLYLGVMAQGHTNSTAIVHTTAAMAQAPVETSDDPLFQDAYWTLVAYHHSLRELGRTVTLARDDVGARLKYLGALNDKVRSWSEEKVEELTANLSRAEQPRLLERLEISHPEEGAVSFLASTNMLSVGIDVRRLSLMLMMGQPKTTSEYIQATSRVGRHRVPGLVVTMLRPTKPRDRSHYEAFGVYHQSLYRHVEPTSVTPWSLASRQRALHGCLVILFRHGLGLSADDQAGEVLHRSDDLERIKKQLLAHVGTADPHELAATERDLNRLITEWIDLAQIAERSNKKLRYTFQGRAQKNLIKQFGRGDGLWETLNSMRNVDNEALVKVRGEE</sequence>
<dbReference type="RefSeq" id="WP_204072744.1">
    <property type="nucleotide sequence ID" value="NZ_BAABHI010000037.1"/>
</dbReference>
<organism evidence="3 4">
    <name type="scientific">Planotetraspora phitsanulokensis</name>
    <dbReference type="NCBI Taxonomy" id="575192"/>
    <lineage>
        <taxon>Bacteria</taxon>
        <taxon>Bacillati</taxon>
        <taxon>Actinomycetota</taxon>
        <taxon>Actinomycetes</taxon>
        <taxon>Streptosporangiales</taxon>
        <taxon>Streptosporangiaceae</taxon>
        <taxon>Planotetraspora</taxon>
    </lineage>
</organism>